<dbReference type="EMBL" id="FLUN01000001">
    <property type="protein sequence ID" value="SBW11707.1"/>
    <property type="molecule type" value="Genomic_DNA"/>
</dbReference>
<sequence length="249" mass="26937">MDQSKLIDEIVSRVAAKLAESGEVAATCGACADAAKPGLLILTQQHGEVCHAGLESEALHKCFRTDCALLHDYQVNIADYDVVVLYQLTNETLGKLACGVCDTPYTKLATQAILMGKRIYVPTEEVELFRYASTAPAAYYAMMKEKLDLLTRSGMTISAQGNLERAILSGCTCPGPVPSAPAGPCSLISDRPCPERQQELSLTKRVLTERDVSAAIEGRFSRIRLPAKCIVTSLAQDYAKDHGISLVRE</sequence>
<gene>
    <name evidence="1" type="ORF">KL86CLO1_13363</name>
</gene>
<accession>A0A212KJ70</accession>
<dbReference type="GO" id="GO:0003824">
    <property type="term" value="F:catalytic activity"/>
    <property type="evidence" value="ECO:0007669"/>
    <property type="project" value="InterPro"/>
</dbReference>
<protein>
    <recommendedName>
        <fullName evidence="2">Ethanolamine utilization protein</fullName>
    </recommendedName>
</protein>
<reference evidence="1" key="1">
    <citation type="submission" date="2016-04" db="EMBL/GenBank/DDBJ databases">
        <authorList>
            <person name="Evans L.H."/>
            <person name="Alamgir A."/>
            <person name="Owens N."/>
            <person name="Weber N.D."/>
            <person name="Virtaneva K."/>
            <person name="Barbian K."/>
            <person name="Babar A."/>
            <person name="Rosenke K."/>
        </authorList>
    </citation>
    <scope>NUCLEOTIDE SEQUENCE</scope>
    <source>
        <strain evidence="1">86</strain>
    </source>
</reference>
<evidence type="ECO:0008006" key="2">
    <source>
        <dbReference type="Google" id="ProtNLM"/>
    </source>
</evidence>
<proteinExistence type="predicted"/>
<organism evidence="1">
    <name type="scientific">uncultured Eubacteriales bacterium</name>
    <dbReference type="NCBI Taxonomy" id="172733"/>
    <lineage>
        <taxon>Bacteria</taxon>
        <taxon>Bacillati</taxon>
        <taxon>Bacillota</taxon>
        <taxon>Clostridia</taxon>
        <taxon>Eubacteriales</taxon>
        <taxon>environmental samples</taxon>
    </lineage>
</organism>
<dbReference type="AlphaFoldDB" id="A0A212KJ70"/>
<name>A0A212KJ70_9FIRM</name>
<dbReference type="InterPro" id="IPR036551">
    <property type="entry name" value="Flavin_trans-like"/>
</dbReference>
<dbReference type="SUPFAM" id="SSF52507">
    <property type="entry name" value="Homo-oligomeric flavin-containing Cys decarboxylases, HFCD"/>
    <property type="match status" value="1"/>
</dbReference>
<dbReference type="Gene3D" id="3.40.50.1950">
    <property type="entry name" value="Flavin prenyltransferase-like"/>
    <property type="match status" value="1"/>
</dbReference>
<evidence type="ECO:0000313" key="1">
    <source>
        <dbReference type="EMBL" id="SBW11707.1"/>
    </source>
</evidence>